<dbReference type="GO" id="GO:0015031">
    <property type="term" value="P:protein transport"/>
    <property type="evidence" value="ECO:0007669"/>
    <property type="project" value="UniProtKB-UniRule"/>
</dbReference>
<dbReference type="InterPro" id="IPR008880">
    <property type="entry name" value="Trigger_fac_C"/>
</dbReference>
<protein>
    <recommendedName>
        <fullName evidence="4 12">Trigger factor</fullName>
        <shortName evidence="12">TF</shortName>
        <ecNumber evidence="3 12">5.2.1.8</ecNumber>
    </recommendedName>
    <alternativeName>
        <fullName evidence="11 12">PPIase</fullName>
    </alternativeName>
</protein>
<evidence type="ECO:0000256" key="7">
    <source>
        <dbReference type="ARBA" id="ARBA00023110"/>
    </source>
</evidence>
<evidence type="ECO:0000256" key="8">
    <source>
        <dbReference type="ARBA" id="ARBA00023186"/>
    </source>
</evidence>
<dbReference type="InterPro" id="IPR008881">
    <property type="entry name" value="Trigger_fac_ribosome-bd_bac"/>
</dbReference>
<dbReference type="Gene3D" id="3.30.70.1050">
    <property type="entry name" value="Trigger factor ribosome-binding domain"/>
    <property type="match status" value="1"/>
</dbReference>
<dbReference type="InterPro" id="IPR027304">
    <property type="entry name" value="Trigger_fact/SurA_dom_sf"/>
</dbReference>
<dbReference type="InterPro" id="IPR036611">
    <property type="entry name" value="Trigger_fac_ribosome-bd_sf"/>
</dbReference>
<dbReference type="InterPro" id="IPR046357">
    <property type="entry name" value="PPIase_dom_sf"/>
</dbReference>
<evidence type="ECO:0000256" key="2">
    <source>
        <dbReference type="ARBA" id="ARBA00005464"/>
    </source>
</evidence>
<dbReference type="PROSITE" id="PS50059">
    <property type="entry name" value="FKBP_PPIASE"/>
    <property type="match status" value="1"/>
</dbReference>
<keyword evidence="5 12" id="KW-0963">Cytoplasm</keyword>
<dbReference type="Pfam" id="PF00254">
    <property type="entry name" value="FKBP_C"/>
    <property type="match status" value="1"/>
</dbReference>
<dbReference type="Pfam" id="PF05698">
    <property type="entry name" value="Trigger_C"/>
    <property type="match status" value="1"/>
</dbReference>
<proteinExistence type="inferred from homology"/>
<evidence type="ECO:0000256" key="4">
    <source>
        <dbReference type="ARBA" id="ARBA00016902"/>
    </source>
</evidence>
<comment type="subcellular location">
    <subcellularLocation>
        <location evidence="12">Cytoplasm</location>
    </subcellularLocation>
    <text evidence="12">About half TF is bound to the ribosome near the polypeptide exit tunnel while the other half is free in the cytoplasm.</text>
</comment>
<dbReference type="SUPFAM" id="SSF54534">
    <property type="entry name" value="FKBP-like"/>
    <property type="match status" value="1"/>
</dbReference>
<dbReference type="AlphaFoldDB" id="A0A6S6U0H3"/>
<comment type="function">
    <text evidence="12">Involved in protein export. Acts as a chaperone by maintaining the newly synthesized protein in an open conformation. Functions as a peptidyl-prolyl cis-trans isomerase.</text>
</comment>
<comment type="similarity">
    <text evidence="2 12 14">Belongs to the FKBP-type PPIase family. Tig subfamily.</text>
</comment>
<keyword evidence="10 12" id="KW-0131">Cell cycle</keyword>
<evidence type="ECO:0000256" key="14">
    <source>
        <dbReference type="RuleBase" id="RU003914"/>
    </source>
</evidence>
<dbReference type="InterPro" id="IPR037041">
    <property type="entry name" value="Trigger_fac_C_sf"/>
</dbReference>
<feature type="domain" description="PPIase FKBP-type" evidence="16">
    <location>
        <begin position="165"/>
        <end position="225"/>
    </location>
</feature>
<dbReference type="NCBIfam" id="TIGR00115">
    <property type="entry name" value="tig"/>
    <property type="match status" value="1"/>
</dbReference>
<name>A0A6S6U0H3_9BACT</name>
<keyword evidence="9 12" id="KW-0413">Isomerase</keyword>
<dbReference type="Pfam" id="PF05697">
    <property type="entry name" value="Trigger_N"/>
    <property type="match status" value="1"/>
</dbReference>
<evidence type="ECO:0000256" key="10">
    <source>
        <dbReference type="ARBA" id="ARBA00023306"/>
    </source>
</evidence>
<dbReference type="Gene3D" id="3.10.50.40">
    <property type="match status" value="1"/>
</dbReference>
<keyword evidence="8 12" id="KW-0143">Chaperone</keyword>
<accession>A0A6S6U0H3</accession>
<evidence type="ECO:0000256" key="13">
    <source>
        <dbReference type="PROSITE-ProRule" id="PRU00277"/>
    </source>
</evidence>
<feature type="coiled-coil region" evidence="15">
    <location>
        <begin position="327"/>
        <end position="357"/>
    </location>
</feature>
<evidence type="ECO:0000256" key="15">
    <source>
        <dbReference type="SAM" id="Coils"/>
    </source>
</evidence>
<dbReference type="Gene3D" id="1.10.3120.10">
    <property type="entry name" value="Trigger factor, C-terminal domain"/>
    <property type="match status" value="1"/>
</dbReference>
<evidence type="ECO:0000256" key="9">
    <source>
        <dbReference type="ARBA" id="ARBA00023235"/>
    </source>
</evidence>
<dbReference type="GO" id="GO:0006457">
    <property type="term" value="P:protein folding"/>
    <property type="evidence" value="ECO:0007669"/>
    <property type="project" value="UniProtKB-UniRule"/>
</dbReference>
<evidence type="ECO:0000256" key="6">
    <source>
        <dbReference type="ARBA" id="ARBA00022618"/>
    </source>
</evidence>
<dbReference type="GO" id="GO:0005737">
    <property type="term" value="C:cytoplasm"/>
    <property type="evidence" value="ECO:0007669"/>
    <property type="project" value="UniProtKB-SubCell"/>
</dbReference>
<keyword evidence="15" id="KW-0175">Coiled coil</keyword>
<dbReference type="InterPro" id="IPR005215">
    <property type="entry name" value="Trig_fac"/>
</dbReference>
<dbReference type="FunFam" id="3.10.50.40:FF:000001">
    <property type="entry name" value="Trigger factor"/>
    <property type="match status" value="1"/>
</dbReference>
<dbReference type="HAMAP" id="MF_00303">
    <property type="entry name" value="Trigger_factor_Tig"/>
    <property type="match status" value="1"/>
</dbReference>
<evidence type="ECO:0000259" key="16">
    <source>
        <dbReference type="PROSITE" id="PS50059"/>
    </source>
</evidence>
<dbReference type="GO" id="GO:0003755">
    <property type="term" value="F:peptidyl-prolyl cis-trans isomerase activity"/>
    <property type="evidence" value="ECO:0007669"/>
    <property type="project" value="UniProtKB-UniRule"/>
</dbReference>
<keyword evidence="6 12" id="KW-0132">Cell division</keyword>
<dbReference type="SUPFAM" id="SSF109998">
    <property type="entry name" value="Triger factor/SurA peptide-binding domain-like"/>
    <property type="match status" value="1"/>
</dbReference>
<evidence type="ECO:0000313" key="17">
    <source>
        <dbReference type="EMBL" id="CAA6822670.1"/>
    </source>
</evidence>
<dbReference type="PIRSF" id="PIRSF003095">
    <property type="entry name" value="Trigger_factor"/>
    <property type="match status" value="1"/>
</dbReference>
<evidence type="ECO:0000256" key="12">
    <source>
        <dbReference type="HAMAP-Rule" id="MF_00303"/>
    </source>
</evidence>
<evidence type="ECO:0000256" key="1">
    <source>
        <dbReference type="ARBA" id="ARBA00000971"/>
    </source>
</evidence>
<dbReference type="InterPro" id="IPR001179">
    <property type="entry name" value="PPIase_FKBP_dom"/>
</dbReference>
<reference evidence="17" key="1">
    <citation type="submission" date="2020-01" db="EMBL/GenBank/DDBJ databases">
        <authorList>
            <person name="Meier V. D."/>
            <person name="Meier V D."/>
        </authorList>
    </citation>
    <scope>NUCLEOTIDE SEQUENCE</scope>
    <source>
        <strain evidence="17">HLG_WM_MAG_03</strain>
    </source>
</reference>
<organism evidence="17">
    <name type="scientific">uncultured Sulfurovum sp</name>
    <dbReference type="NCBI Taxonomy" id="269237"/>
    <lineage>
        <taxon>Bacteria</taxon>
        <taxon>Pseudomonadati</taxon>
        <taxon>Campylobacterota</taxon>
        <taxon>Epsilonproteobacteria</taxon>
        <taxon>Campylobacterales</taxon>
        <taxon>Sulfurovaceae</taxon>
        <taxon>Sulfurovum</taxon>
        <taxon>environmental samples</taxon>
    </lineage>
</organism>
<evidence type="ECO:0000256" key="5">
    <source>
        <dbReference type="ARBA" id="ARBA00022490"/>
    </source>
</evidence>
<dbReference type="EMBL" id="CACVAR010000339">
    <property type="protein sequence ID" value="CAA6822670.1"/>
    <property type="molecule type" value="Genomic_DNA"/>
</dbReference>
<keyword evidence="7 12" id="KW-0697">Rotamase</keyword>
<evidence type="ECO:0000256" key="11">
    <source>
        <dbReference type="ARBA" id="ARBA00029986"/>
    </source>
</evidence>
<sequence>MNITATKTDAANVSVVATIDAADIEKNLNKAAKQIAKTASVDGFRKGKVPVAKVKQMYADQLQQDAENQAVQDILEQAKKELDINASDIISDPTFKKYDKAEGNIETELVISLRPTVEAEGYKDLAPSYDEPTVDDAEIEEKLKALLAANAPYTSLKRKRALKKDDQANFDFVGKIDGVEFDGGKAEGFELVIGSGQFIPGFEDQMEEMKIEETKDITVTFPEDYQSDELKGKEAVFTVTLNDIKEKSEPELDEEMIKKLIPNEEGATADTVKEKIAEQVKSEKVSKLYNETLKPALIEALVEKYNFALPQNIVDQEIDAQINNKAKEMSEDELASYKDNEEKINELRESVRETATNSVKATFLVDYLAKEEGVEVNDQEVSQTIYYEAMMSGQDPQEVIKYYQENNLLPAVKMGMIEDKLFAKIIGIEQ</sequence>
<comment type="domain">
    <text evidence="12">Consists of 3 domains; the N-terminus binds the ribosome, the middle domain has PPIase activity, while the C-terminus has intrinsic chaperone activity on its own.</text>
</comment>
<comment type="catalytic activity">
    <reaction evidence="1 12 13">
        <text>[protein]-peptidylproline (omega=180) = [protein]-peptidylproline (omega=0)</text>
        <dbReference type="Rhea" id="RHEA:16237"/>
        <dbReference type="Rhea" id="RHEA-COMP:10747"/>
        <dbReference type="Rhea" id="RHEA-COMP:10748"/>
        <dbReference type="ChEBI" id="CHEBI:83833"/>
        <dbReference type="ChEBI" id="CHEBI:83834"/>
        <dbReference type="EC" id="5.2.1.8"/>
    </reaction>
</comment>
<evidence type="ECO:0000256" key="3">
    <source>
        <dbReference type="ARBA" id="ARBA00013194"/>
    </source>
</evidence>
<dbReference type="EC" id="5.2.1.8" evidence="3 12"/>
<gene>
    <name evidence="12" type="primary">tig</name>
    <name evidence="17" type="ORF">HELGO_WM56305</name>
</gene>
<dbReference type="GO" id="GO:0051301">
    <property type="term" value="P:cell division"/>
    <property type="evidence" value="ECO:0007669"/>
    <property type="project" value="UniProtKB-KW"/>
</dbReference>
<dbReference type="SUPFAM" id="SSF102735">
    <property type="entry name" value="Trigger factor ribosome-binding domain"/>
    <property type="match status" value="1"/>
</dbReference>